<reference evidence="6 7" key="1">
    <citation type="submission" date="2018-08" db="EMBL/GenBank/DDBJ databases">
        <title>Sphingobium sp. EO9.</title>
        <authorList>
            <person name="Park Y."/>
            <person name="Kim K.H."/>
            <person name="Jeon C.O."/>
        </authorList>
    </citation>
    <scope>NUCLEOTIDE SEQUENCE [LARGE SCALE GENOMIC DNA]</scope>
    <source>
        <strain evidence="6 7">EO9</strain>
    </source>
</reference>
<comment type="similarity">
    <text evidence="3">Belongs to the sirtuin family. Class III subfamily.</text>
</comment>
<dbReference type="GO" id="GO:0008270">
    <property type="term" value="F:zinc ion binding"/>
    <property type="evidence" value="ECO:0007669"/>
    <property type="project" value="UniProtKB-UniRule"/>
</dbReference>
<comment type="catalytic activity">
    <reaction evidence="3">
        <text>N(6)-acetyl-L-lysyl-[protein] + NAD(+) + H2O = 2''-O-acetyl-ADP-D-ribose + nicotinamide + L-lysyl-[protein]</text>
        <dbReference type="Rhea" id="RHEA:43636"/>
        <dbReference type="Rhea" id="RHEA-COMP:9752"/>
        <dbReference type="Rhea" id="RHEA-COMP:10731"/>
        <dbReference type="ChEBI" id="CHEBI:15377"/>
        <dbReference type="ChEBI" id="CHEBI:17154"/>
        <dbReference type="ChEBI" id="CHEBI:29969"/>
        <dbReference type="ChEBI" id="CHEBI:57540"/>
        <dbReference type="ChEBI" id="CHEBI:61930"/>
        <dbReference type="ChEBI" id="CHEBI:83767"/>
        <dbReference type="EC" id="2.3.1.286"/>
    </reaction>
</comment>
<dbReference type="PROSITE" id="PS50305">
    <property type="entry name" value="SIRTUIN"/>
    <property type="match status" value="1"/>
</dbReference>
<accession>A0A418YTI0</accession>
<dbReference type="Pfam" id="PF02146">
    <property type="entry name" value="SIR2"/>
    <property type="match status" value="1"/>
</dbReference>
<feature type="binding site" evidence="3">
    <location>
        <position position="220"/>
    </location>
    <ligand>
        <name>NAD(+)</name>
        <dbReference type="ChEBI" id="CHEBI:57540"/>
    </ligand>
</feature>
<feature type="active site" description="Proton acceptor" evidence="3 4">
    <location>
        <position position="110"/>
    </location>
</feature>
<organism evidence="6 7">
    <name type="scientific">Sphingobium terrigena</name>
    <dbReference type="NCBI Taxonomy" id="2304063"/>
    <lineage>
        <taxon>Bacteria</taxon>
        <taxon>Pseudomonadati</taxon>
        <taxon>Pseudomonadota</taxon>
        <taxon>Alphaproteobacteria</taxon>
        <taxon>Sphingomonadales</taxon>
        <taxon>Sphingomonadaceae</taxon>
        <taxon>Sphingobium</taxon>
    </lineage>
</organism>
<dbReference type="Gene3D" id="3.30.1600.10">
    <property type="entry name" value="SIR2/SIRT2 'Small Domain"/>
    <property type="match status" value="1"/>
</dbReference>
<dbReference type="InterPro" id="IPR026591">
    <property type="entry name" value="Sirtuin_cat_small_dom_sf"/>
</dbReference>
<dbReference type="Proteomes" id="UP000283469">
    <property type="component" value="Unassembled WGS sequence"/>
</dbReference>
<evidence type="ECO:0000313" key="6">
    <source>
        <dbReference type="EMBL" id="RJG55219.1"/>
    </source>
</evidence>
<dbReference type="GO" id="GO:0017136">
    <property type="term" value="F:histone deacetylase activity, NAD-dependent"/>
    <property type="evidence" value="ECO:0007669"/>
    <property type="project" value="TreeGrafter"/>
</dbReference>
<feature type="binding site" evidence="3">
    <location>
        <begin position="202"/>
        <end position="204"/>
    </location>
    <ligand>
        <name>NAD(+)</name>
        <dbReference type="ChEBI" id="CHEBI:57540"/>
    </ligand>
</feature>
<comment type="cofactor">
    <cofactor evidence="3">
        <name>Zn(2+)</name>
        <dbReference type="ChEBI" id="CHEBI:29105"/>
    </cofactor>
    <text evidence="3">Binds 1 zinc ion per subunit.</text>
</comment>
<comment type="domain">
    <text evidence="3">2 residues (Tyr-57 and Arg-60) present in a large hydrophobic pocket are probably involved in substrate specificity. They are important for desuccinylation activity, but dispensable for deacetylation activity.</text>
</comment>
<dbReference type="GO" id="GO:0036055">
    <property type="term" value="F:protein-succinyllysine desuccinylase activity"/>
    <property type="evidence" value="ECO:0007669"/>
    <property type="project" value="UniProtKB-UniRule"/>
</dbReference>
<comment type="function">
    <text evidence="3">NAD-dependent lysine deacetylase and desuccinylase that specifically removes acetyl and succinyl groups on target proteins. Modulates the activities of several proteins which are inactive in their acylated form.</text>
</comment>
<dbReference type="EC" id="2.3.1.286" evidence="3"/>
<dbReference type="InterPro" id="IPR026590">
    <property type="entry name" value="Ssirtuin_cat_dom"/>
</dbReference>
<evidence type="ECO:0000256" key="3">
    <source>
        <dbReference type="HAMAP-Rule" id="MF_01121"/>
    </source>
</evidence>
<feature type="binding site" evidence="3 4">
    <location>
        <position position="118"/>
    </location>
    <ligand>
        <name>Zn(2+)</name>
        <dbReference type="ChEBI" id="CHEBI:29105"/>
    </ligand>
</feature>
<evidence type="ECO:0000256" key="2">
    <source>
        <dbReference type="ARBA" id="ARBA00023027"/>
    </source>
</evidence>
<feature type="binding site" evidence="3">
    <location>
        <begin position="92"/>
        <end position="95"/>
    </location>
    <ligand>
        <name>NAD(+)</name>
        <dbReference type="ChEBI" id="CHEBI:57540"/>
    </ligand>
</feature>
<dbReference type="InterPro" id="IPR027546">
    <property type="entry name" value="Sirtuin_class_III"/>
</dbReference>
<keyword evidence="1" id="KW-0808">Transferase</keyword>
<evidence type="ECO:0000313" key="7">
    <source>
        <dbReference type="Proteomes" id="UP000283469"/>
    </source>
</evidence>
<dbReference type="SUPFAM" id="SSF52467">
    <property type="entry name" value="DHS-like NAD/FAD-binding domain"/>
    <property type="match status" value="1"/>
</dbReference>
<feature type="binding site" evidence="3 4">
    <location>
        <position position="140"/>
    </location>
    <ligand>
        <name>Zn(2+)</name>
        <dbReference type="ChEBI" id="CHEBI:29105"/>
    </ligand>
</feature>
<dbReference type="Gene3D" id="3.40.50.1220">
    <property type="entry name" value="TPP-binding domain"/>
    <property type="match status" value="1"/>
</dbReference>
<protein>
    <recommendedName>
        <fullName evidence="3">NAD-dependent protein deacylase</fullName>
        <ecNumber evidence="3">2.3.1.286</ecNumber>
    </recommendedName>
    <alternativeName>
        <fullName evidence="3">Regulatory protein SIR2 homolog</fullName>
    </alternativeName>
</protein>
<evidence type="ECO:0000256" key="4">
    <source>
        <dbReference type="PROSITE-ProRule" id="PRU00236"/>
    </source>
</evidence>
<dbReference type="InterPro" id="IPR029035">
    <property type="entry name" value="DHS-like_NAD/FAD-binding_dom"/>
</dbReference>
<proteinExistence type="inferred from homology"/>
<feature type="binding site" evidence="3">
    <location>
        <position position="57"/>
    </location>
    <ligand>
        <name>substrate</name>
    </ligand>
</feature>
<feature type="binding site" evidence="3">
    <location>
        <begin position="13"/>
        <end position="32"/>
    </location>
    <ligand>
        <name>NAD(+)</name>
        <dbReference type="ChEBI" id="CHEBI:57540"/>
    </ligand>
</feature>
<evidence type="ECO:0000256" key="1">
    <source>
        <dbReference type="ARBA" id="ARBA00022679"/>
    </source>
</evidence>
<sequence length="233" mass="24991">MNPDIRNIVILTGAGISAESGLATFRGPDGLWEGHRVEDVCTPEAIARNPALVHRFYDERRAKLDEVAPNAAHDALAALDRAWPGELLIVTQNVDDLHERAGAKRLIHMHGALRSALCAGCGKAVAWTGSLPPGSVCDGCGRPKLRPDIVFFGEMPYEMDVIDDALRRADLFVSIGTSGAVYPAAGFVQTARHVGAKTLELNLDPSAGSTYFEETRLGPASVLVPEMVRELLA</sequence>
<dbReference type="InterPro" id="IPR003000">
    <property type="entry name" value="Sirtuin"/>
</dbReference>
<dbReference type="AlphaFoldDB" id="A0A418YTI0"/>
<feature type="binding site" evidence="3">
    <location>
        <begin position="176"/>
        <end position="178"/>
    </location>
    <ligand>
        <name>NAD(+)</name>
        <dbReference type="ChEBI" id="CHEBI:57540"/>
    </ligand>
</feature>
<dbReference type="EMBL" id="QVRA01000007">
    <property type="protein sequence ID" value="RJG55219.1"/>
    <property type="molecule type" value="Genomic_DNA"/>
</dbReference>
<feature type="binding site" evidence="3">
    <location>
        <position position="60"/>
    </location>
    <ligand>
        <name>substrate</name>
    </ligand>
</feature>
<name>A0A418YTI0_9SPHN</name>
<dbReference type="OrthoDB" id="9800582at2"/>
<comment type="caution">
    <text evidence="6">The sequence shown here is derived from an EMBL/GenBank/DDBJ whole genome shotgun (WGS) entry which is preliminary data.</text>
</comment>
<gene>
    <name evidence="3" type="primary">cobB</name>
    <name evidence="6" type="ORF">D0Z70_10435</name>
</gene>
<keyword evidence="3" id="KW-0963">Cytoplasm</keyword>
<dbReference type="GO" id="GO:0005737">
    <property type="term" value="C:cytoplasm"/>
    <property type="evidence" value="ECO:0007669"/>
    <property type="project" value="UniProtKB-SubCell"/>
</dbReference>
<keyword evidence="3 4" id="KW-0862">Zinc</keyword>
<dbReference type="InterPro" id="IPR050134">
    <property type="entry name" value="NAD-dep_sirtuin_deacylases"/>
</dbReference>
<feature type="binding site" evidence="3 4">
    <location>
        <position position="137"/>
    </location>
    <ligand>
        <name>Zn(2+)</name>
        <dbReference type="ChEBI" id="CHEBI:29105"/>
    </ligand>
</feature>
<dbReference type="GO" id="GO:0036054">
    <property type="term" value="F:protein-malonyllysine demalonylase activity"/>
    <property type="evidence" value="ECO:0007669"/>
    <property type="project" value="InterPro"/>
</dbReference>
<keyword evidence="2 3" id="KW-0520">NAD</keyword>
<feature type="binding site" evidence="3 4">
    <location>
        <position position="121"/>
    </location>
    <ligand>
        <name>Zn(2+)</name>
        <dbReference type="ChEBI" id="CHEBI:29105"/>
    </ligand>
</feature>
<dbReference type="PANTHER" id="PTHR11085">
    <property type="entry name" value="NAD-DEPENDENT PROTEIN DEACYLASE SIRTUIN-5, MITOCHONDRIAL-RELATED"/>
    <property type="match status" value="1"/>
</dbReference>
<dbReference type="HAMAP" id="MF_01121">
    <property type="entry name" value="Sirtuin_ClassIII"/>
    <property type="match status" value="1"/>
</dbReference>
<feature type="domain" description="Deacetylase sirtuin-type" evidence="5">
    <location>
        <begin position="1"/>
        <end position="233"/>
    </location>
</feature>
<dbReference type="PANTHER" id="PTHR11085:SF4">
    <property type="entry name" value="NAD-DEPENDENT PROTEIN DEACYLASE"/>
    <property type="match status" value="1"/>
</dbReference>
<comment type="catalytic activity">
    <reaction evidence="3">
        <text>N(6)-succinyl-L-lysyl-[protein] + NAD(+) + H2O = 2''-O-succinyl-ADP-D-ribose + nicotinamide + L-lysyl-[protein]</text>
        <dbReference type="Rhea" id="RHEA:47668"/>
        <dbReference type="Rhea" id="RHEA-COMP:9752"/>
        <dbReference type="Rhea" id="RHEA-COMP:11877"/>
        <dbReference type="ChEBI" id="CHEBI:15377"/>
        <dbReference type="ChEBI" id="CHEBI:17154"/>
        <dbReference type="ChEBI" id="CHEBI:29969"/>
        <dbReference type="ChEBI" id="CHEBI:57540"/>
        <dbReference type="ChEBI" id="CHEBI:87830"/>
        <dbReference type="ChEBI" id="CHEBI:87832"/>
    </reaction>
</comment>
<keyword evidence="7" id="KW-1185">Reference proteome</keyword>
<dbReference type="GO" id="GO:0070403">
    <property type="term" value="F:NAD+ binding"/>
    <property type="evidence" value="ECO:0007669"/>
    <property type="project" value="UniProtKB-UniRule"/>
</dbReference>
<keyword evidence="3 4" id="KW-0479">Metal-binding</keyword>
<evidence type="ECO:0000259" key="5">
    <source>
        <dbReference type="PROSITE" id="PS50305"/>
    </source>
</evidence>
<comment type="subcellular location">
    <subcellularLocation>
        <location evidence="3">Cytoplasm</location>
    </subcellularLocation>
</comment>
<dbReference type="RefSeq" id="WP_119746052.1">
    <property type="nucleotide sequence ID" value="NZ_QVRA01000007.1"/>
</dbReference>